<dbReference type="EMBL" id="KY684110">
    <property type="protein sequence ID" value="ARF12070.1"/>
    <property type="molecule type" value="Genomic_DNA"/>
</dbReference>
<reference evidence="1" key="1">
    <citation type="journal article" date="2017" name="Science">
        <title>Giant viruses with an expanded complement of translation system components.</title>
        <authorList>
            <person name="Schulz F."/>
            <person name="Yutin N."/>
            <person name="Ivanova N.N."/>
            <person name="Ortega D.R."/>
            <person name="Lee T.K."/>
            <person name="Vierheilig J."/>
            <person name="Daims H."/>
            <person name="Horn M."/>
            <person name="Wagner M."/>
            <person name="Jensen G.J."/>
            <person name="Kyrpides N.C."/>
            <person name="Koonin E.V."/>
            <person name="Woyke T."/>
        </authorList>
    </citation>
    <scope>NUCLEOTIDE SEQUENCE</scope>
    <source>
        <strain evidence="1">KNV1</strain>
    </source>
</reference>
<gene>
    <name evidence="1" type="ORF">Klosneuvirus_3_205</name>
</gene>
<organism evidence="1">
    <name type="scientific">Klosneuvirus KNV1</name>
    <dbReference type="NCBI Taxonomy" id="1977640"/>
    <lineage>
        <taxon>Viruses</taxon>
        <taxon>Varidnaviria</taxon>
        <taxon>Bamfordvirae</taxon>
        <taxon>Nucleocytoviricota</taxon>
        <taxon>Megaviricetes</taxon>
        <taxon>Imitervirales</taxon>
        <taxon>Mimiviridae</taxon>
        <taxon>Klosneuvirinae</taxon>
        <taxon>Klosneuvirus</taxon>
    </lineage>
</organism>
<accession>A0A1V0SK15</accession>
<protein>
    <submittedName>
        <fullName evidence="1">Uncharacterized protein</fullName>
    </submittedName>
</protein>
<name>A0A1V0SK15_9VIRU</name>
<sequence length="87" mass="10344">MIETKLGPTVKGYQREIRSFGEIRKISFKHPFTITWLYFFLSLIRDRVTIEIWKQIDPRENGYQINHFTSIAGRCDSFKADLIAARY</sequence>
<evidence type="ECO:0000313" key="1">
    <source>
        <dbReference type="EMBL" id="ARF12070.1"/>
    </source>
</evidence>
<proteinExistence type="predicted"/>